<dbReference type="Gene3D" id="2.60.40.10">
    <property type="entry name" value="Immunoglobulins"/>
    <property type="match status" value="1"/>
</dbReference>
<keyword evidence="3" id="KW-1185">Reference proteome</keyword>
<dbReference type="EMBL" id="SJPE01000001">
    <property type="protein sequence ID" value="TBX70918.1"/>
    <property type="molecule type" value="Genomic_DNA"/>
</dbReference>
<evidence type="ECO:0000313" key="2">
    <source>
        <dbReference type="EMBL" id="TBX70918.1"/>
    </source>
</evidence>
<reference evidence="2 3" key="1">
    <citation type="submission" date="2019-02" db="EMBL/GenBank/DDBJ databases">
        <title>Flavobacterium sp. RD-2-33 isolated from forest soil.</title>
        <authorList>
            <person name="Chaudhary D.K."/>
        </authorList>
    </citation>
    <scope>NUCLEOTIDE SEQUENCE [LARGE SCALE GENOMIC DNA]</scope>
    <source>
        <strain evidence="2 3">RD-2-33</strain>
    </source>
</reference>
<proteinExistence type="predicted"/>
<dbReference type="NCBIfam" id="NF038133">
    <property type="entry name" value="choice_anch_L"/>
    <property type="match status" value="1"/>
</dbReference>
<protein>
    <recommendedName>
        <fullName evidence="4">Ig-like domain-containing protein</fullName>
    </recommendedName>
</protein>
<dbReference type="InterPro" id="IPR049804">
    <property type="entry name" value="Choice_anch_L"/>
</dbReference>
<comment type="caution">
    <text evidence="2">The sequence shown here is derived from an EMBL/GenBank/DDBJ whole genome shotgun (WGS) entry which is preliminary data.</text>
</comment>
<dbReference type="InterPro" id="IPR013783">
    <property type="entry name" value="Ig-like_fold"/>
</dbReference>
<name>A0A4Q9Z3C6_9FLAO</name>
<keyword evidence="1" id="KW-0732">Signal</keyword>
<dbReference type="AlphaFoldDB" id="A0A4Q9Z3C6"/>
<gene>
    <name evidence="2" type="ORF">EZL74_00005</name>
</gene>
<feature type="non-terminal residue" evidence="2">
    <location>
        <position position="914"/>
    </location>
</feature>
<sequence length="914" mass="95642">MKRILLPLFLFLIGYNAFAQPITTSTTTYTVPQLVQDVLFAAPPDDGGSACVGTVTNITWRTDTGTNLPNNNSIGFFQNTNPNFPISKGIIMSTGNVANAPGPNTTTQGFGATTWNGDAQLLAYLQSLAIAPATDTSKNATILEFDFTPLTNQMSFDFLFASEEYGTFQCDYSDSFAFFLKNLTTAGPTVNLALIPSTTTPVSVTTIRDNAYNSSCASKNVTFFGNYNGGANAATAATNFNGETVLMTATATVIPNNLYHIKLVIADRNDTNYDSAVFLGGGSFNIGSPTIGGVGEYAGLTSFSGPDAVCGSAQVTVQAGAVPISGVTYSWTLDGVPIVGANTYNYTMTDPGNYCVTMTYPSGCTQTDCTLVEHIPSLPIGPASDLYACPSFPHFNLTQNTAPVLNGLSTNVSYHHSLVDAQNLAAAISNPSNYVGYDGEIIYVAVEDDSSICITTTQFTLHLNACFTNPTPITPPDMIQYETVLNSGVSSFNLSSQTATVLGSYSAASYTVSYYLTQADAIAGTNPIDLSTGYLNISNPQVIYVRLHENSAPANFYGLTSFNLIVVSLPTASISGTTTICSGGNATITFNGTPNAVVTYTVDGGSNQTVTLDGSGVATLTTPLLTASSTYDLVSVSHTTIAGPTTQPLTGSAVVTVIPLPTVSISGPVAVCLGETATITFNGTPNADVTYTVDGGPNQTISLDGSGTASIITPALFVASTYALVSATTAGTPVCSQPQSGSITVSVNIPPVINNPTPYEVCDDNEDGISCLFDLSTKINEITGGTPGLMADFYETPTSGIAITANPYCNISPNTQTLYVRVYDISSPSCYSTTTLQLIVNPHPVPKPNISDYVQCDYNSPGDGVEQFILNSKDVEIANGQSGVAIGYYLTQADALSQTNPLPNVYTSGTQQIW</sequence>
<evidence type="ECO:0000313" key="3">
    <source>
        <dbReference type="Proteomes" id="UP000293300"/>
    </source>
</evidence>
<dbReference type="Proteomes" id="UP000293300">
    <property type="component" value="Unassembled WGS sequence"/>
</dbReference>
<dbReference type="RefSeq" id="WP_193553743.1">
    <property type="nucleotide sequence ID" value="NZ_SJPE01000001.1"/>
</dbReference>
<accession>A0A4Q9Z3C6</accession>
<feature type="chain" id="PRO_5020913621" description="Ig-like domain-containing protein" evidence="1">
    <location>
        <begin position="20"/>
        <end position="914"/>
    </location>
</feature>
<feature type="signal peptide" evidence="1">
    <location>
        <begin position="1"/>
        <end position="19"/>
    </location>
</feature>
<evidence type="ECO:0000256" key="1">
    <source>
        <dbReference type="SAM" id="SignalP"/>
    </source>
</evidence>
<organism evidence="2 3">
    <name type="scientific">Flavobacterium silvisoli</name>
    <dbReference type="NCBI Taxonomy" id="2529433"/>
    <lineage>
        <taxon>Bacteria</taxon>
        <taxon>Pseudomonadati</taxon>
        <taxon>Bacteroidota</taxon>
        <taxon>Flavobacteriia</taxon>
        <taxon>Flavobacteriales</taxon>
        <taxon>Flavobacteriaceae</taxon>
        <taxon>Flavobacterium</taxon>
    </lineage>
</organism>
<evidence type="ECO:0008006" key="4">
    <source>
        <dbReference type="Google" id="ProtNLM"/>
    </source>
</evidence>